<protein>
    <submittedName>
        <fullName evidence="1">DUF2267 domain-containing protein</fullName>
    </submittedName>
</protein>
<accession>A0A848DJ19</accession>
<name>A0A848DJ19_9PSEU</name>
<dbReference type="InterPro" id="IPR038282">
    <property type="entry name" value="DUF2267_sf"/>
</dbReference>
<dbReference type="Gene3D" id="1.10.490.110">
    <property type="entry name" value="Uncharacterized conserved protein DUF2267"/>
    <property type="match status" value="2"/>
</dbReference>
<dbReference type="EMBL" id="JAAXKZ010000045">
    <property type="protein sequence ID" value="NMH92697.1"/>
    <property type="molecule type" value="Genomic_DNA"/>
</dbReference>
<dbReference type="RefSeq" id="WP_169413405.1">
    <property type="nucleotide sequence ID" value="NZ_JAAXKZ010000045.1"/>
</dbReference>
<proteinExistence type="predicted"/>
<comment type="caution">
    <text evidence="1">The sequence shown here is derived from an EMBL/GenBank/DDBJ whole genome shotgun (WGS) entry which is preliminary data.</text>
</comment>
<gene>
    <name evidence="1" type="ORF">HF519_14180</name>
</gene>
<dbReference type="Proteomes" id="UP000586918">
    <property type="component" value="Unassembled WGS sequence"/>
</dbReference>
<sequence length="270" mass="30178">MLYYPDFIESVQQLGDVSPQDAERMTCATLQMLARRISRGEAEDLVARLPGRLRPCLEHEGPVEKFGLDEFLRRIAQQVGVDRPTTQRVARAVFATLWRAVGSKEFNDMRSQLPKEFRRWLDEAVAAAPAPPVADEHPPARLSLEEFLDRIAERGVDRDLALPVAEAVLEILAARITGGQVMDLIPLVPRELRPALRRGIDRSRGAGMRMPLEDFLSEIAERTDGDMDLAHRYAQAVVAALHDAVGDKEFSDMVAQLPAAYRDALIPEYA</sequence>
<evidence type="ECO:0000313" key="2">
    <source>
        <dbReference type="Proteomes" id="UP000586918"/>
    </source>
</evidence>
<dbReference type="InterPro" id="IPR018727">
    <property type="entry name" value="DUF2267"/>
</dbReference>
<organism evidence="1 2">
    <name type="scientific">Pseudonocardia bannensis</name>
    <dbReference type="NCBI Taxonomy" id="630973"/>
    <lineage>
        <taxon>Bacteria</taxon>
        <taxon>Bacillati</taxon>
        <taxon>Actinomycetota</taxon>
        <taxon>Actinomycetes</taxon>
        <taxon>Pseudonocardiales</taxon>
        <taxon>Pseudonocardiaceae</taxon>
        <taxon>Pseudonocardia</taxon>
    </lineage>
</organism>
<reference evidence="1 2" key="1">
    <citation type="submission" date="2020-04" db="EMBL/GenBank/DDBJ databases">
        <authorList>
            <person name="Klaysubun C."/>
            <person name="Duangmal K."/>
            <person name="Lipun K."/>
        </authorList>
    </citation>
    <scope>NUCLEOTIDE SEQUENCE [LARGE SCALE GENOMIC DNA]</scope>
    <source>
        <strain evidence="1 2">DSM 45300</strain>
    </source>
</reference>
<keyword evidence="2" id="KW-1185">Reference proteome</keyword>
<evidence type="ECO:0000313" key="1">
    <source>
        <dbReference type="EMBL" id="NMH92697.1"/>
    </source>
</evidence>
<dbReference type="AlphaFoldDB" id="A0A848DJ19"/>
<dbReference type="Pfam" id="PF10025">
    <property type="entry name" value="DUF2267"/>
    <property type="match status" value="2"/>
</dbReference>